<evidence type="ECO:0000256" key="2">
    <source>
        <dbReference type="ARBA" id="ARBA00023125"/>
    </source>
</evidence>
<evidence type="ECO:0000259" key="5">
    <source>
        <dbReference type="PROSITE" id="PS50110"/>
    </source>
</evidence>
<evidence type="ECO:0000256" key="3">
    <source>
        <dbReference type="PROSITE-ProRule" id="PRU00169"/>
    </source>
</evidence>
<keyword evidence="1 3" id="KW-0597">Phosphoprotein</keyword>
<dbReference type="Pfam" id="PF00196">
    <property type="entry name" value="GerE"/>
    <property type="match status" value="1"/>
</dbReference>
<feature type="domain" description="Response regulatory" evidence="5">
    <location>
        <begin position="3"/>
        <end position="118"/>
    </location>
</feature>
<dbReference type="PANTHER" id="PTHR43214">
    <property type="entry name" value="TWO-COMPONENT RESPONSE REGULATOR"/>
    <property type="match status" value="1"/>
</dbReference>
<dbReference type="EMBL" id="JANFPI010000002">
    <property type="protein sequence ID" value="MCX8997031.1"/>
    <property type="molecule type" value="Genomic_DNA"/>
</dbReference>
<dbReference type="GO" id="GO:0000160">
    <property type="term" value="P:phosphorelay signal transduction system"/>
    <property type="evidence" value="ECO:0007669"/>
    <property type="project" value="InterPro"/>
</dbReference>
<dbReference type="GO" id="GO:0006355">
    <property type="term" value="P:regulation of DNA-templated transcription"/>
    <property type="evidence" value="ECO:0007669"/>
    <property type="project" value="InterPro"/>
</dbReference>
<dbReference type="SMART" id="SM00421">
    <property type="entry name" value="HTH_LUXR"/>
    <property type="match status" value="1"/>
</dbReference>
<dbReference type="InterPro" id="IPR000792">
    <property type="entry name" value="Tscrpt_reg_LuxR_C"/>
</dbReference>
<organism evidence="6 7">
    <name type="scientific">Ectorhizobium quercum</name>
    <dbReference type="NCBI Taxonomy" id="2965071"/>
    <lineage>
        <taxon>Bacteria</taxon>
        <taxon>Pseudomonadati</taxon>
        <taxon>Pseudomonadota</taxon>
        <taxon>Alphaproteobacteria</taxon>
        <taxon>Hyphomicrobiales</taxon>
        <taxon>Rhizobiaceae</taxon>
        <taxon>Ectorhizobium</taxon>
    </lineage>
</organism>
<dbReference type="Proteomes" id="UP001208771">
    <property type="component" value="Unassembled WGS sequence"/>
</dbReference>
<dbReference type="InterPro" id="IPR001789">
    <property type="entry name" value="Sig_transdc_resp-reg_receiver"/>
</dbReference>
<proteinExistence type="predicted"/>
<keyword evidence="2" id="KW-0238">DNA-binding</keyword>
<feature type="modified residue" description="4-aspartylphosphate" evidence="3">
    <location>
        <position position="54"/>
    </location>
</feature>
<keyword evidence="7" id="KW-1185">Reference proteome</keyword>
<dbReference type="GO" id="GO:0003677">
    <property type="term" value="F:DNA binding"/>
    <property type="evidence" value="ECO:0007669"/>
    <property type="project" value="UniProtKB-KW"/>
</dbReference>
<sequence length="218" mass="23247">MTRIVIVDDHPIFRKGLSLTLSEAENFVICGEGATAQEAVDLVERHNPDVLLLDLSMPGGGLAALVDILARNPATRVIVLTASEDGEDVRQALQTGAQGYLLKGVGGKVLIDVIRNVANGEGYVSPGLAARVLSQLRVGEGTATGVDVKATANREALLSQLTPRETEILDLVAAGLSNKEIARQAALQEKTVKHHMTRILHKLNVRNRTEAALLLKAN</sequence>
<dbReference type="Gene3D" id="3.40.50.2300">
    <property type="match status" value="1"/>
</dbReference>
<dbReference type="PROSITE" id="PS50043">
    <property type="entry name" value="HTH_LUXR_2"/>
    <property type="match status" value="1"/>
</dbReference>
<dbReference type="InterPro" id="IPR058245">
    <property type="entry name" value="NreC/VraR/RcsB-like_REC"/>
</dbReference>
<dbReference type="PROSITE" id="PS50110">
    <property type="entry name" value="RESPONSE_REGULATORY"/>
    <property type="match status" value="1"/>
</dbReference>
<dbReference type="InterPro" id="IPR011006">
    <property type="entry name" value="CheY-like_superfamily"/>
</dbReference>
<dbReference type="CDD" id="cd06170">
    <property type="entry name" value="LuxR_C_like"/>
    <property type="match status" value="1"/>
</dbReference>
<dbReference type="CDD" id="cd17535">
    <property type="entry name" value="REC_NarL-like"/>
    <property type="match status" value="1"/>
</dbReference>
<dbReference type="RefSeq" id="WP_306410800.1">
    <property type="nucleotide sequence ID" value="NZ_JANFPI010000002.1"/>
</dbReference>
<gene>
    <name evidence="6" type="ORF">NOF55_07915</name>
</gene>
<evidence type="ECO:0000259" key="4">
    <source>
        <dbReference type="PROSITE" id="PS50043"/>
    </source>
</evidence>
<dbReference type="SMART" id="SM00448">
    <property type="entry name" value="REC"/>
    <property type="match status" value="1"/>
</dbReference>
<dbReference type="InterPro" id="IPR016032">
    <property type="entry name" value="Sig_transdc_resp-reg_C-effctor"/>
</dbReference>
<evidence type="ECO:0000313" key="6">
    <source>
        <dbReference type="EMBL" id="MCX8997031.1"/>
    </source>
</evidence>
<accession>A0AAE3MYX3</accession>
<dbReference type="PRINTS" id="PR00038">
    <property type="entry name" value="HTHLUXR"/>
</dbReference>
<dbReference type="PANTHER" id="PTHR43214:SF43">
    <property type="entry name" value="TWO-COMPONENT RESPONSE REGULATOR"/>
    <property type="match status" value="1"/>
</dbReference>
<dbReference type="InterPro" id="IPR039420">
    <property type="entry name" value="WalR-like"/>
</dbReference>
<dbReference type="AlphaFoldDB" id="A0AAE3MYX3"/>
<name>A0AAE3MYX3_9HYPH</name>
<feature type="domain" description="HTH luxR-type" evidence="4">
    <location>
        <begin position="154"/>
        <end position="218"/>
    </location>
</feature>
<dbReference type="Pfam" id="PF00072">
    <property type="entry name" value="Response_reg"/>
    <property type="match status" value="1"/>
</dbReference>
<dbReference type="SUPFAM" id="SSF52172">
    <property type="entry name" value="CheY-like"/>
    <property type="match status" value="1"/>
</dbReference>
<protein>
    <submittedName>
        <fullName evidence="6">Response regulator transcription factor</fullName>
    </submittedName>
</protein>
<dbReference type="SUPFAM" id="SSF46894">
    <property type="entry name" value="C-terminal effector domain of the bipartite response regulators"/>
    <property type="match status" value="1"/>
</dbReference>
<comment type="caution">
    <text evidence="6">The sequence shown here is derived from an EMBL/GenBank/DDBJ whole genome shotgun (WGS) entry which is preliminary data.</text>
</comment>
<reference evidence="6" key="1">
    <citation type="submission" date="2022-07" db="EMBL/GenBank/DDBJ databases">
        <title>Ectorhizobium quercum gen.nov., sp. nov.</title>
        <authorList>
            <person name="Ma T."/>
            <person name="Li Y."/>
        </authorList>
    </citation>
    <scope>NUCLEOTIDE SEQUENCE</scope>
    <source>
        <strain evidence="6">BDR2-2</strain>
    </source>
</reference>
<evidence type="ECO:0000256" key="1">
    <source>
        <dbReference type="ARBA" id="ARBA00022553"/>
    </source>
</evidence>
<evidence type="ECO:0000313" key="7">
    <source>
        <dbReference type="Proteomes" id="UP001208771"/>
    </source>
</evidence>